<evidence type="ECO:0000259" key="1">
    <source>
        <dbReference type="PROSITE" id="PS50878"/>
    </source>
</evidence>
<sequence length="308" mass="35259">MDYAKAFDTVPHERLLAQLSTLGIRGSTLSWIRSFLTGREQSVTVNGSLSEWSNVSSGVLQGSVLGPLLFTMFVSDVPNLLDNYISMFADDTKIYQILEQLDPQQFLQGDLDKLQTYKMQMLFHPEKCKVMHLGSNNPRMNYTTSSNNNTWVPFVVAEEEKDLRVIIDNELKFSQHIQAQANKANRVLGALQHTFLALDKTACLNLYKSLIRPLLEYASVVWNPALKRDKDTLEKVQQRATRLAQGLSHLSYSDRLASFQLPTLQFRRLRADVIQTFKILKNIDNINFQYVERQCSKQQEVLPPEDIT</sequence>
<dbReference type="PRINTS" id="PR01345">
    <property type="entry name" value="CERVTRCPTASE"/>
</dbReference>
<protein>
    <recommendedName>
        <fullName evidence="1">Reverse transcriptase domain-containing protein</fullName>
    </recommendedName>
</protein>
<dbReference type="Proteomes" id="UP001286313">
    <property type="component" value="Unassembled WGS sequence"/>
</dbReference>
<dbReference type="EMBL" id="JAWQEG010002343">
    <property type="protein sequence ID" value="KAK3872593.1"/>
    <property type="molecule type" value="Genomic_DNA"/>
</dbReference>
<dbReference type="InterPro" id="IPR000477">
    <property type="entry name" value="RT_dom"/>
</dbReference>
<evidence type="ECO:0000313" key="3">
    <source>
        <dbReference type="Proteomes" id="UP001286313"/>
    </source>
</evidence>
<reference evidence="2" key="1">
    <citation type="submission" date="2023-10" db="EMBL/GenBank/DDBJ databases">
        <title>Genome assemblies of two species of porcelain crab, Petrolisthes cinctipes and Petrolisthes manimaculis (Anomura: Porcellanidae).</title>
        <authorList>
            <person name="Angst P."/>
        </authorList>
    </citation>
    <scope>NUCLEOTIDE SEQUENCE</scope>
    <source>
        <strain evidence="2">PB745_01</strain>
        <tissue evidence="2">Gill</tissue>
    </source>
</reference>
<dbReference type="PROSITE" id="PS50878">
    <property type="entry name" value="RT_POL"/>
    <property type="match status" value="1"/>
</dbReference>
<dbReference type="AlphaFoldDB" id="A0AAE1FEU1"/>
<gene>
    <name evidence="2" type="ORF">Pcinc_022331</name>
</gene>
<organism evidence="2 3">
    <name type="scientific">Petrolisthes cinctipes</name>
    <name type="common">Flat porcelain crab</name>
    <dbReference type="NCBI Taxonomy" id="88211"/>
    <lineage>
        <taxon>Eukaryota</taxon>
        <taxon>Metazoa</taxon>
        <taxon>Ecdysozoa</taxon>
        <taxon>Arthropoda</taxon>
        <taxon>Crustacea</taxon>
        <taxon>Multicrustacea</taxon>
        <taxon>Malacostraca</taxon>
        <taxon>Eumalacostraca</taxon>
        <taxon>Eucarida</taxon>
        <taxon>Decapoda</taxon>
        <taxon>Pleocyemata</taxon>
        <taxon>Anomura</taxon>
        <taxon>Galatheoidea</taxon>
        <taxon>Porcellanidae</taxon>
        <taxon>Petrolisthes</taxon>
    </lineage>
</organism>
<dbReference type="InterPro" id="IPR043502">
    <property type="entry name" value="DNA/RNA_pol_sf"/>
</dbReference>
<feature type="domain" description="Reverse transcriptase" evidence="1">
    <location>
        <begin position="1"/>
        <end position="156"/>
    </location>
</feature>
<accession>A0AAE1FEU1</accession>
<keyword evidence="3" id="KW-1185">Reference proteome</keyword>
<dbReference type="PANTHER" id="PTHR33332">
    <property type="entry name" value="REVERSE TRANSCRIPTASE DOMAIN-CONTAINING PROTEIN"/>
    <property type="match status" value="1"/>
</dbReference>
<dbReference type="SUPFAM" id="SSF56672">
    <property type="entry name" value="DNA/RNA polymerases"/>
    <property type="match status" value="1"/>
</dbReference>
<proteinExistence type="predicted"/>
<name>A0AAE1FEU1_PETCI</name>
<dbReference type="Pfam" id="PF00078">
    <property type="entry name" value="RVT_1"/>
    <property type="match status" value="1"/>
</dbReference>
<evidence type="ECO:0000313" key="2">
    <source>
        <dbReference type="EMBL" id="KAK3872593.1"/>
    </source>
</evidence>
<comment type="caution">
    <text evidence="2">The sequence shown here is derived from an EMBL/GenBank/DDBJ whole genome shotgun (WGS) entry which is preliminary data.</text>
</comment>
<dbReference type="GO" id="GO:0071897">
    <property type="term" value="P:DNA biosynthetic process"/>
    <property type="evidence" value="ECO:0007669"/>
    <property type="project" value="UniProtKB-ARBA"/>
</dbReference>